<dbReference type="GO" id="GO:0003700">
    <property type="term" value="F:DNA-binding transcription factor activity"/>
    <property type="evidence" value="ECO:0007669"/>
    <property type="project" value="InterPro"/>
</dbReference>
<dbReference type="Gene3D" id="1.10.10.10">
    <property type="entry name" value="Winged helix-like DNA-binding domain superfamily/Winged helix DNA-binding domain"/>
    <property type="match status" value="1"/>
</dbReference>
<evidence type="ECO:0000259" key="5">
    <source>
        <dbReference type="Pfam" id="PF00447"/>
    </source>
</evidence>
<dbReference type="InterPro" id="IPR000232">
    <property type="entry name" value="HSF_DNA-bd"/>
</dbReference>
<dbReference type="InterPro" id="IPR036390">
    <property type="entry name" value="WH_DNA-bd_sf"/>
</dbReference>
<dbReference type="PANTHER" id="PTHR10015">
    <property type="entry name" value="HEAT SHOCK TRANSCRIPTION FACTOR"/>
    <property type="match status" value="1"/>
</dbReference>
<organism evidence="6 7">
    <name type="scientific">Chaetoceros tenuissimus</name>
    <dbReference type="NCBI Taxonomy" id="426638"/>
    <lineage>
        <taxon>Eukaryota</taxon>
        <taxon>Sar</taxon>
        <taxon>Stramenopiles</taxon>
        <taxon>Ochrophyta</taxon>
        <taxon>Bacillariophyta</taxon>
        <taxon>Coscinodiscophyceae</taxon>
        <taxon>Chaetocerotophycidae</taxon>
        <taxon>Chaetocerotales</taxon>
        <taxon>Chaetocerotaceae</taxon>
        <taxon>Chaetoceros</taxon>
    </lineage>
</organism>
<evidence type="ECO:0000256" key="2">
    <source>
        <dbReference type="ARBA" id="ARBA00023125"/>
    </source>
</evidence>
<accession>A0AAD3H1Q1</accession>
<keyword evidence="2" id="KW-0238">DNA-binding</keyword>
<protein>
    <recommendedName>
        <fullName evidence="5">HSF-type DNA-binding domain-containing protein</fullName>
    </recommendedName>
</protein>
<comment type="subcellular location">
    <subcellularLocation>
        <location evidence="1">Nucleus</location>
    </subcellularLocation>
</comment>
<keyword evidence="3" id="KW-0539">Nucleus</keyword>
<dbReference type="PANTHER" id="PTHR10015:SF206">
    <property type="entry name" value="HSF-TYPE DNA-BINDING DOMAIN-CONTAINING PROTEIN"/>
    <property type="match status" value="1"/>
</dbReference>
<dbReference type="Proteomes" id="UP001054902">
    <property type="component" value="Unassembled WGS sequence"/>
</dbReference>
<dbReference type="AlphaFoldDB" id="A0AAD3H1Q1"/>
<evidence type="ECO:0000313" key="7">
    <source>
        <dbReference type="Proteomes" id="UP001054902"/>
    </source>
</evidence>
<evidence type="ECO:0000256" key="4">
    <source>
        <dbReference type="SAM" id="MobiDB-lite"/>
    </source>
</evidence>
<evidence type="ECO:0000256" key="3">
    <source>
        <dbReference type="ARBA" id="ARBA00023242"/>
    </source>
</evidence>
<reference evidence="6 7" key="1">
    <citation type="journal article" date="2021" name="Sci. Rep.">
        <title>The genome of the diatom Chaetoceros tenuissimus carries an ancient integrated fragment of an extant virus.</title>
        <authorList>
            <person name="Hongo Y."/>
            <person name="Kimura K."/>
            <person name="Takaki Y."/>
            <person name="Yoshida Y."/>
            <person name="Baba S."/>
            <person name="Kobayashi G."/>
            <person name="Nagasaki K."/>
            <person name="Hano T."/>
            <person name="Tomaru Y."/>
        </authorList>
    </citation>
    <scope>NUCLEOTIDE SEQUENCE [LARGE SCALE GENOMIC DNA]</scope>
    <source>
        <strain evidence="6 7">NIES-3715</strain>
    </source>
</reference>
<dbReference type="EMBL" id="BLLK01000022">
    <property type="protein sequence ID" value="GFH47071.1"/>
    <property type="molecule type" value="Genomic_DNA"/>
</dbReference>
<gene>
    <name evidence="6" type="ORF">CTEN210_03546</name>
</gene>
<dbReference type="SUPFAM" id="SSF46785">
    <property type="entry name" value="Winged helix' DNA-binding domain"/>
    <property type="match status" value="1"/>
</dbReference>
<sequence>MSWQPHGRCFRIHDKKRLEEELLHLFFSTNRYQTLRRNLNKWGFKQIQGIKNPDKGCYYHPMFLRSQYKLCESMKRSSAISDDDQLPFQEPKFHTMPPMPQICVKSMSSSSSVTFSHGSCSTSCGSYGSSRRKNDGEVDFESYNSSQQTHVSHEEKIGIDFDTQTLQQMNAFLSDDPRGNSSQRTHVNQDNPSYWNPLANEENIRIDFDTQTIQELKALLPDDPRGLCDVFD</sequence>
<keyword evidence="7" id="KW-1185">Reference proteome</keyword>
<feature type="compositionally biased region" description="Polar residues" evidence="4">
    <location>
        <begin position="179"/>
        <end position="194"/>
    </location>
</feature>
<name>A0AAD3H1Q1_9STRA</name>
<dbReference type="GO" id="GO:0005634">
    <property type="term" value="C:nucleus"/>
    <property type="evidence" value="ECO:0007669"/>
    <property type="project" value="UniProtKB-SubCell"/>
</dbReference>
<feature type="region of interest" description="Disordered" evidence="4">
    <location>
        <begin position="174"/>
        <end position="196"/>
    </location>
</feature>
<proteinExistence type="predicted"/>
<dbReference type="Pfam" id="PF00447">
    <property type="entry name" value="HSF_DNA-bind"/>
    <property type="match status" value="1"/>
</dbReference>
<evidence type="ECO:0000256" key="1">
    <source>
        <dbReference type="ARBA" id="ARBA00004123"/>
    </source>
</evidence>
<comment type="caution">
    <text evidence="6">The sequence shown here is derived from an EMBL/GenBank/DDBJ whole genome shotgun (WGS) entry which is preliminary data.</text>
</comment>
<evidence type="ECO:0000313" key="6">
    <source>
        <dbReference type="EMBL" id="GFH47071.1"/>
    </source>
</evidence>
<dbReference type="InterPro" id="IPR036388">
    <property type="entry name" value="WH-like_DNA-bd_sf"/>
</dbReference>
<feature type="domain" description="HSF-type DNA-binding" evidence="5">
    <location>
        <begin position="2"/>
        <end position="76"/>
    </location>
</feature>
<dbReference type="GO" id="GO:0043565">
    <property type="term" value="F:sequence-specific DNA binding"/>
    <property type="evidence" value="ECO:0007669"/>
    <property type="project" value="InterPro"/>
</dbReference>